<dbReference type="SUPFAM" id="SSF74650">
    <property type="entry name" value="Galactose mutarotase-like"/>
    <property type="match status" value="1"/>
</dbReference>
<accession>A0A2Z3S001</accession>
<dbReference type="InterPro" id="IPR011013">
    <property type="entry name" value="Gal_mutarotase_sf_dom"/>
</dbReference>
<sequence length="305" mass="32900">MVVSTFGARIVELWVPDKAGVLGNVVLGLPSPEHYGDRANLYLGCTVGRVAGRIPQAHFAGGGLSFSLEPNEGPNQLHGGGTRSFDRLEWELITFESDESVVAEFHYVSPAGEEEYPGELTVVSRYELFAQGVLTCTLTAETTSACPVNLTTHSYWNLSGNAGSTIHDHELTADVAWHVETGEGQLPTGELTPTPHQLSLATPGWDDTFVLAEKDHTTTAAATLSHPPSGRKLELFTTEPALQVYTAGYLPEEAFDDVHVLTAFGGVCLEPQRINDNALLPQFPSIVVEPGETYTHVTTHVFSCL</sequence>
<keyword evidence="2 4" id="KW-0413">Isomerase</keyword>
<proteinExistence type="inferred from homology"/>
<reference evidence="4 5" key="1">
    <citation type="submission" date="2017-10" db="EMBL/GenBank/DDBJ databases">
        <title>Genome of an Actinobacterium that displays light-enhanced growth.</title>
        <authorList>
            <person name="Maresca J.A."/>
            <person name="Hempel P."/>
            <person name="Shevchenko O."/>
            <person name="Miller K.J."/>
            <person name="Hahn M.W."/>
        </authorList>
    </citation>
    <scope>NUCLEOTIDE SEQUENCE [LARGE SCALE GENOMIC DNA]</scope>
    <source>
        <strain evidence="4 5">MWH-Mo1</strain>
    </source>
</reference>
<dbReference type="InterPro" id="IPR014718">
    <property type="entry name" value="GH-type_carb-bd"/>
</dbReference>
<evidence type="ECO:0000256" key="3">
    <source>
        <dbReference type="ARBA" id="ARBA00023277"/>
    </source>
</evidence>
<dbReference type="GO" id="GO:0004034">
    <property type="term" value="F:aldose 1-epimerase activity"/>
    <property type="evidence" value="ECO:0007669"/>
    <property type="project" value="UniProtKB-EC"/>
</dbReference>
<evidence type="ECO:0000313" key="4">
    <source>
        <dbReference type="EMBL" id="AWR22131.1"/>
    </source>
</evidence>
<keyword evidence="5" id="KW-1185">Reference proteome</keyword>
<dbReference type="CDD" id="cd09019">
    <property type="entry name" value="galactose_mutarotase_like"/>
    <property type="match status" value="1"/>
</dbReference>
<evidence type="ECO:0000313" key="5">
    <source>
        <dbReference type="Proteomes" id="UP000246894"/>
    </source>
</evidence>
<dbReference type="Pfam" id="PF01263">
    <property type="entry name" value="Aldose_epim"/>
    <property type="match status" value="1"/>
</dbReference>
<dbReference type="Gene3D" id="2.70.98.10">
    <property type="match status" value="1"/>
</dbReference>
<dbReference type="Proteomes" id="UP000246894">
    <property type="component" value="Chromosome"/>
</dbReference>
<dbReference type="GO" id="GO:0030246">
    <property type="term" value="F:carbohydrate binding"/>
    <property type="evidence" value="ECO:0007669"/>
    <property type="project" value="InterPro"/>
</dbReference>
<dbReference type="PANTHER" id="PTHR10091">
    <property type="entry name" value="ALDOSE-1-EPIMERASE"/>
    <property type="match status" value="1"/>
</dbReference>
<gene>
    <name evidence="4" type="ORF">AURMO_01545</name>
</gene>
<name>A0A2Z3S001_9MICO</name>
<dbReference type="GO" id="GO:0006006">
    <property type="term" value="P:glucose metabolic process"/>
    <property type="evidence" value="ECO:0007669"/>
    <property type="project" value="TreeGrafter"/>
</dbReference>
<dbReference type="PANTHER" id="PTHR10091:SF0">
    <property type="entry name" value="GALACTOSE MUTAROTASE"/>
    <property type="match status" value="1"/>
</dbReference>
<keyword evidence="3" id="KW-0119">Carbohydrate metabolism</keyword>
<organism evidence="4 5">
    <name type="scientific">Aurantimicrobium photophilum</name>
    <dbReference type="NCBI Taxonomy" id="1987356"/>
    <lineage>
        <taxon>Bacteria</taxon>
        <taxon>Bacillati</taxon>
        <taxon>Actinomycetota</taxon>
        <taxon>Actinomycetes</taxon>
        <taxon>Micrococcales</taxon>
        <taxon>Microbacteriaceae</taxon>
        <taxon>Aurantimicrobium</taxon>
    </lineage>
</organism>
<protein>
    <submittedName>
        <fullName evidence="4">Aldose 1-epimerase</fullName>
        <ecNumber evidence="4">5.1.3.3</ecNumber>
    </submittedName>
</protein>
<dbReference type="EMBL" id="CP023994">
    <property type="protein sequence ID" value="AWR22131.1"/>
    <property type="molecule type" value="Genomic_DNA"/>
</dbReference>
<evidence type="ECO:0000256" key="2">
    <source>
        <dbReference type="ARBA" id="ARBA00023235"/>
    </source>
</evidence>
<dbReference type="GO" id="GO:0033499">
    <property type="term" value="P:galactose catabolic process via UDP-galactose, Leloir pathway"/>
    <property type="evidence" value="ECO:0007669"/>
    <property type="project" value="TreeGrafter"/>
</dbReference>
<dbReference type="EC" id="5.1.3.3" evidence="4"/>
<dbReference type="InterPro" id="IPR008183">
    <property type="entry name" value="Aldose_1/G6P_1-epimerase"/>
</dbReference>
<comment type="similarity">
    <text evidence="1">Belongs to the aldose epimerase family.</text>
</comment>
<dbReference type="KEGG" id="aum:AURMO_01545"/>
<dbReference type="AlphaFoldDB" id="A0A2Z3S001"/>
<evidence type="ECO:0000256" key="1">
    <source>
        <dbReference type="ARBA" id="ARBA00006206"/>
    </source>
</evidence>
<dbReference type="InterPro" id="IPR047215">
    <property type="entry name" value="Galactose_mutarotase-like"/>
</dbReference>